<dbReference type="InterPro" id="IPR036259">
    <property type="entry name" value="MFS_trans_sf"/>
</dbReference>
<evidence type="ECO:0000256" key="7">
    <source>
        <dbReference type="RuleBase" id="RU003346"/>
    </source>
</evidence>
<dbReference type="PROSITE" id="PS51257">
    <property type="entry name" value="PROKAR_LIPOPROTEIN"/>
    <property type="match status" value="1"/>
</dbReference>
<feature type="transmembrane region" description="Helical" evidence="8">
    <location>
        <begin position="274"/>
        <end position="293"/>
    </location>
</feature>
<dbReference type="NCBIfam" id="TIGR00879">
    <property type="entry name" value="SP"/>
    <property type="match status" value="1"/>
</dbReference>
<feature type="transmembrane region" description="Helical" evidence="8">
    <location>
        <begin position="122"/>
        <end position="142"/>
    </location>
</feature>
<evidence type="ECO:0000256" key="1">
    <source>
        <dbReference type="ARBA" id="ARBA00004141"/>
    </source>
</evidence>
<evidence type="ECO:0000256" key="2">
    <source>
        <dbReference type="ARBA" id="ARBA00010992"/>
    </source>
</evidence>
<dbReference type="InterPro" id="IPR050360">
    <property type="entry name" value="MFS_Sugar_Transporters"/>
</dbReference>
<keyword evidence="11" id="KW-1185">Reference proteome</keyword>
<evidence type="ECO:0000259" key="9">
    <source>
        <dbReference type="PROSITE" id="PS50850"/>
    </source>
</evidence>
<evidence type="ECO:0000256" key="6">
    <source>
        <dbReference type="ARBA" id="ARBA00023136"/>
    </source>
</evidence>
<evidence type="ECO:0000256" key="8">
    <source>
        <dbReference type="SAM" id="Phobius"/>
    </source>
</evidence>
<keyword evidence="3 7" id="KW-0813">Transport</keyword>
<accession>A0ABR0K2X2</accession>
<feature type="transmembrane region" description="Helical" evidence="8">
    <location>
        <begin position="313"/>
        <end position="333"/>
    </location>
</feature>
<dbReference type="Proteomes" id="UP001345013">
    <property type="component" value="Unassembled WGS sequence"/>
</dbReference>
<dbReference type="Gene3D" id="1.20.1250.20">
    <property type="entry name" value="MFS general substrate transporter like domains"/>
    <property type="match status" value="1"/>
</dbReference>
<evidence type="ECO:0000313" key="11">
    <source>
        <dbReference type="Proteomes" id="UP001345013"/>
    </source>
</evidence>
<gene>
    <name evidence="10" type="ORF">LTR24_007425</name>
</gene>
<dbReference type="Pfam" id="PF00083">
    <property type="entry name" value="Sugar_tr"/>
    <property type="match status" value="1"/>
</dbReference>
<feature type="transmembrane region" description="Helical" evidence="8">
    <location>
        <begin position="340"/>
        <end position="360"/>
    </location>
</feature>
<feature type="transmembrane region" description="Helical" evidence="8">
    <location>
        <begin position="12"/>
        <end position="32"/>
    </location>
</feature>
<feature type="transmembrane region" description="Helical" evidence="8">
    <location>
        <begin position="435"/>
        <end position="456"/>
    </location>
</feature>
<dbReference type="PANTHER" id="PTHR48022:SF45">
    <property type="entry name" value="MAJOR FACILITATOR SUPERFAMILY (MFS) PROFILE DOMAIN-CONTAINING PROTEIN-RELATED"/>
    <property type="match status" value="1"/>
</dbReference>
<comment type="similarity">
    <text evidence="2 7">Belongs to the major facilitator superfamily. Sugar transporter (TC 2.A.1.1) family.</text>
</comment>
<feature type="transmembrane region" description="Helical" evidence="8">
    <location>
        <begin position="372"/>
        <end position="394"/>
    </location>
</feature>
<organism evidence="10 11">
    <name type="scientific">Lithohypha guttulata</name>
    <dbReference type="NCBI Taxonomy" id="1690604"/>
    <lineage>
        <taxon>Eukaryota</taxon>
        <taxon>Fungi</taxon>
        <taxon>Dikarya</taxon>
        <taxon>Ascomycota</taxon>
        <taxon>Pezizomycotina</taxon>
        <taxon>Eurotiomycetes</taxon>
        <taxon>Chaetothyriomycetidae</taxon>
        <taxon>Chaetothyriales</taxon>
        <taxon>Trichomeriaceae</taxon>
        <taxon>Lithohypha</taxon>
    </lineage>
</organism>
<dbReference type="EMBL" id="JAVRRG010000111">
    <property type="protein sequence ID" value="KAK5084872.1"/>
    <property type="molecule type" value="Genomic_DNA"/>
</dbReference>
<proteinExistence type="inferred from homology"/>
<name>A0ABR0K2X2_9EURO</name>
<reference evidence="10 11" key="1">
    <citation type="submission" date="2023-08" db="EMBL/GenBank/DDBJ databases">
        <title>Black Yeasts Isolated from many extreme environments.</title>
        <authorList>
            <person name="Coleine C."/>
            <person name="Stajich J.E."/>
            <person name="Selbmann L."/>
        </authorList>
    </citation>
    <scope>NUCLEOTIDE SEQUENCE [LARGE SCALE GENOMIC DNA]</scope>
    <source>
        <strain evidence="10 11">CCFEE 5885</strain>
    </source>
</reference>
<dbReference type="SUPFAM" id="SSF103473">
    <property type="entry name" value="MFS general substrate transporter"/>
    <property type="match status" value="1"/>
</dbReference>
<keyword evidence="6 8" id="KW-0472">Membrane</keyword>
<comment type="caution">
    <text evidence="10">The sequence shown here is derived from an EMBL/GenBank/DDBJ whole genome shotgun (WGS) entry which is preliminary data.</text>
</comment>
<evidence type="ECO:0000313" key="10">
    <source>
        <dbReference type="EMBL" id="KAK5084872.1"/>
    </source>
</evidence>
<protein>
    <recommendedName>
        <fullName evidence="9">Major facilitator superfamily (MFS) profile domain-containing protein</fullName>
    </recommendedName>
</protein>
<dbReference type="PRINTS" id="PR00171">
    <property type="entry name" value="SUGRTRNSPORT"/>
</dbReference>
<dbReference type="InterPro" id="IPR003663">
    <property type="entry name" value="Sugar/inositol_transpt"/>
</dbReference>
<dbReference type="InterPro" id="IPR020846">
    <property type="entry name" value="MFS_dom"/>
</dbReference>
<evidence type="ECO:0000256" key="5">
    <source>
        <dbReference type="ARBA" id="ARBA00022989"/>
    </source>
</evidence>
<comment type="subcellular location">
    <subcellularLocation>
        <location evidence="1">Membrane</location>
        <topology evidence="1">Multi-pass membrane protein</topology>
    </subcellularLocation>
</comment>
<evidence type="ECO:0000256" key="3">
    <source>
        <dbReference type="ARBA" id="ARBA00022448"/>
    </source>
</evidence>
<feature type="transmembrane region" description="Helical" evidence="8">
    <location>
        <begin position="71"/>
        <end position="91"/>
    </location>
</feature>
<feature type="transmembrane region" description="Helical" evidence="8">
    <location>
        <begin position="154"/>
        <end position="173"/>
    </location>
</feature>
<sequence length="517" mass="56810">MQKYWGLRGHSMHAAVWAVSCVAIMIFGYNQAAAGGALAMKNFQRQFPEMDTIDTTGQQQKHNATIQGTIIGLYTLTGAFGALACTFFGDVWGRRKTIFIASTVQAVGSLLMGTSFAFSQFIIARIVLGLGTGGIIATTSVWQAELSKAESRGSHVSGFGISCGIGLALALWIDFGTSYVSNSFSWRFPFLFPILLSIIVNLTIFTLPESPRWLVKKDRLTEARDIFSRIHDTDLEADIVNREIRDVQLSLELSQNVSLSAMLKMGPQRTFHRVVLAAVIQMFLQMSGINSITYYASTIYEVDLGFPTKTAEILAAASQFVIIIGSIVCSFTVDRFGRRPLMLFSASAMAICMAVLTGLVSQPDNEAATKTAVLFLFLYYFVYVIGFLGVPFLYASEVAPVHIRAAVCGISTAVSWLFNFLVAEVTPIAFTSIHAYYFLVYAAINALCIPIIYFFYPETAGRSLEEIDEIFAASKNIFDPVRVARKLPRRRLSQFLADGKSGAGAEKEEVEYAVRGV</sequence>
<feature type="transmembrane region" description="Helical" evidence="8">
    <location>
        <begin position="401"/>
        <end position="423"/>
    </location>
</feature>
<feature type="transmembrane region" description="Helical" evidence="8">
    <location>
        <begin position="185"/>
        <end position="207"/>
    </location>
</feature>
<dbReference type="InterPro" id="IPR005828">
    <property type="entry name" value="MFS_sugar_transport-like"/>
</dbReference>
<feature type="domain" description="Major facilitator superfamily (MFS) profile" evidence="9">
    <location>
        <begin position="16"/>
        <end position="460"/>
    </location>
</feature>
<keyword evidence="5 8" id="KW-1133">Transmembrane helix</keyword>
<keyword evidence="4 8" id="KW-0812">Transmembrane</keyword>
<evidence type="ECO:0000256" key="4">
    <source>
        <dbReference type="ARBA" id="ARBA00022692"/>
    </source>
</evidence>
<dbReference type="PANTHER" id="PTHR48022">
    <property type="entry name" value="PLASTIDIC GLUCOSE TRANSPORTER 4"/>
    <property type="match status" value="1"/>
</dbReference>
<dbReference type="PROSITE" id="PS50850">
    <property type="entry name" value="MFS"/>
    <property type="match status" value="1"/>
</dbReference>